<accession>A0ABP6Y395</accession>
<dbReference type="EMBL" id="BAABDQ010000016">
    <property type="protein sequence ID" value="GAA3576620.1"/>
    <property type="molecule type" value="Genomic_DNA"/>
</dbReference>
<evidence type="ECO:0000313" key="3">
    <source>
        <dbReference type="Proteomes" id="UP001500630"/>
    </source>
</evidence>
<organism evidence="2 3">
    <name type="scientific">Nonomuraea rosea</name>
    <dbReference type="NCBI Taxonomy" id="638574"/>
    <lineage>
        <taxon>Bacteria</taxon>
        <taxon>Bacillati</taxon>
        <taxon>Actinomycetota</taxon>
        <taxon>Actinomycetes</taxon>
        <taxon>Streptosporangiales</taxon>
        <taxon>Streptosporangiaceae</taxon>
        <taxon>Nonomuraea</taxon>
    </lineage>
</organism>
<name>A0ABP6Y395_9ACTN</name>
<comment type="caution">
    <text evidence="2">The sequence shown here is derived from an EMBL/GenBank/DDBJ whole genome shotgun (WGS) entry which is preliminary data.</text>
</comment>
<evidence type="ECO:0000313" key="2">
    <source>
        <dbReference type="EMBL" id="GAA3576620.1"/>
    </source>
</evidence>
<proteinExistence type="predicted"/>
<feature type="region of interest" description="Disordered" evidence="1">
    <location>
        <begin position="105"/>
        <end position="144"/>
    </location>
</feature>
<keyword evidence="3" id="KW-1185">Reference proteome</keyword>
<sequence>MKVPFGALPASNVPEIDWFAPPPATFWLGVDGPSTYRPMLSCMTPVRAEIVTEEPEITWPSEGEVICPAEPACRTTTAACANPLPSAMDPATIIPAANTLPTTVTTLPSVESLAPPDRRGRSRDDRKCSPARPIRSPTVPEPAP</sequence>
<gene>
    <name evidence="2" type="ORF">GCM10022419_067290</name>
</gene>
<protein>
    <submittedName>
        <fullName evidence="2">Uncharacterized protein</fullName>
    </submittedName>
</protein>
<feature type="compositionally biased region" description="Basic and acidic residues" evidence="1">
    <location>
        <begin position="116"/>
        <end position="128"/>
    </location>
</feature>
<evidence type="ECO:0000256" key="1">
    <source>
        <dbReference type="SAM" id="MobiDB-lite"/>
    </source>
</evidence>
<dbReference type="Proteomes" id="UP001500630">
    <property type="component" value="Unassembled WGS sequence"/>
</dbReference>
<reference evidence="3" key="1">
    <citation type="journal article" date="2019" name="Int. J. Syst. Evol. Microbiol.">
        <title>The Global Catalogue of Microorganisms (GCM) 10K type strain sequencing project: providing services to taxonomists for standard genome sequencing and annotation.</title>
        <authorList>
            <consortium name="The Broad Institute Genomics Platform"/>
            <consortium name="The Broad Institute Genome Sequencing Center for Infectious Disease"/>
            <person name="Wu L."/>
            <person name="Ma J."/>
        </authorList>
    </citation>
    <scope>NUCLEOTIDE SEQUENCE [LARGE SCALE GENOMIC DNA]</scope>
    <source>
        <strain evidence="3">JCM 17326</strain>
    </source>
</reference>